<evidence type="ECO:0000313" key="6">
    <source>
        <dbReference type="EMBL" id="KKH02182.1"/>
    </source>
</evidence>
<dbReference type="Proteomes" id="UP000034253">
    <property type="component" value="Unassembled WGS sequence"/>
</dbReference>
<dbReference type="Proteomes" id="UP000034188">
    <property type="component" value="Unassembled WGS sequence"/>
</dbReference>
<evidence type="ECO:0000313" key="11">
    <source>
        <dbReference type="Proteomes" id="UP000034279"/>
    </source>
</evidence>
<dbReference type="EMBL" id="JJPJ01000008">
    <property type="protein sequence ID" value="KKG66616.1"/>
    <property type="molecule type" value="Genomic_DNA"/>
</dbReference>
<dbReference type="EMBL" id="JJPU01000131">
    <property type="protein sequence ID" value="KKG95584.1"/>
    <property type="molecule type" value="Genomic_DNA"/>
</dbReference>
<protein>
    <submittedName>
        <fullName evidence="4">Uncharacterized protein</fullName>
    </submittedName>
</protein>
<evidence type="ECO:0000313" key="3">
    <source>
        <dbReference type="EMBL" id="KKG66616.1"/>
    </source>
</evidence>
<dbReference type="EMBL" id="JJPV01000036">
    <property type="protein sequence ID" value="KKH02182.1"/>
    <property type="molecule type" value="Genomic_DNA"/>
</dbReference>
<dbReference type="EMBL" id="JJPI01000080">
    <property type="protein sequence ID" value="KKG53856.1"/>
    <property type="molecule type" value="Genomic_DNA"/>
</dbReference>
<reference evidence="7 14" key="2">
    <citation type="journal article" date="2020" name="Environ. Microbiol. Rep.">
        <title>Redox cycling of Fe(II) and Fe(III) in magnetite accelerates aceticlastic methanogenesis by Methanosarcina mazei.</title>
        <authorList>
            <person name="Wang H."/>
            <person name="Byrne J.M."/>
            <person name="Liu P."/>
            <person name="Liu J."/>
            <person name="Dong X."/>
            <person name="Lu Y."/>
        </authorList>
    </citation>
    <scope>NUCLEOTIDE SEQUENCE [LARGE SCALE GENOMIC DNA]</scope>
    <source>
        <strain evidence="14">zm-15</strain>
        <strain evidence="7">Zm-15</strain>
    </source>
</reference>
<evidence type="ECO:0000313" key="9">
    <source>
        <dbReference type="Proteomes" id="UP000034188"/>
    </source>
</evidence>
<dbReference type="Proteomes" id="UP000033835">
    <property type="component" value="Unassembled WGS sequence"/>
</dbReference>
<dbReference type="GeneID" id="44086635"/>
<reference evidence="8 9" key="1">
    <citation type="journal article" date="2015" name="ISME J.">
        <title>Genomic and phenotypic differentiation among Methanosarcina mazei populations from Columbia River sediment.</title>
        <authorList>
            <person name="Youngblut N.D."/>
            <person name="Wirth J.S."/>
            <person name="Henriksen J.R."/>
            <person name="Smith M."/>
            <person name="Simon H."/>
            <person name="Metcalf W.W."/>
            <person name="Whitaker R.J."/>
        </authorList>
    </citation>
    <scope>NUCLEOTIDE SEQUENCE [LARGE SCALE GENOMIC DNA]</scope>
    <source>
        <strain evidence="1 9">3.F.T.1A.1</strain>
        <strain evidence="3 11">3.F.T.1A.2</strain>
        <strain evidence="2 13">3.F.T.1A.4</strain>
        <strain evidence="4 12">3.H.M.1B.1</strain>
        <strain evidence="6 8">3.H.M.1B.2</strain>
        <strain evidence="5 10">3.H.M.1B.5</strain>
    </source>
</reference>
<dbReference type="EMBL" id="CP042908">
    <property type="protein sequence ID" value="QIB90649.1"/>
    <property type="molecule type" value="Genomic_DNA"/>
</dbReference>
<gene>
    <name evidence="1" type="ORF">DU33_04795</name>
    <name evidence="2" type="ORF">DU45_13635</name>
    <name evidence="5" type="ORF">DU56_10480</name>
    <name evidence="3" type="ORF">DU64_14645</name>
    <name evidence="4" type="ORF">DU66_09935</name>
    <name evidence="6" type="ORF">DU68_11085</name>
    <name evidence="7" type="ORF">FQU78_05820</name>
</gene>
<dbReference type="EMBL" id="JJPW01000048">
    <property type="protein sequence ID" value="KKH01409.1"/>
    <property type="molecule type" value="Genomic_DNA"/>
</dbReference>
<dbReference type="Proteomes" id="UP000034279">
    <property type="component" value="Unassembled WGS sequence"/>
</dbReference>
<dbReference type="RefSeq" id="WP_048037936.1">
    <property type="nucleotide sequence ID" value="NZ_CP042908.1"/>
</dbReference>
<dbReference type="Proteomes" id="UP000467371">
    <property type="component" value="Chromosome"/>
</dbReference>
<proteinExistence type="predicted"/>
<organism evidence="4 12">
    <name type="scientific">Methanosarcina mazei</name>
    <name type="common">Methanosarcina frisia</name>
    <dbReference type="NCBI Taxonomy" id="2209"/>
    <lineage>
        <taxon>Archaea</taxon>
        <taxon>Methanobacteriati</taxon>
        <taxon>Methanobacteriota</taxon>
        <taxon>Stenosarchaea group</taxon>
        <taxon>Methanomicrobia</taxon>
        <taxon>Methanosarcinales</taxon>
        <taxon>Methanosarcinaceae</taxon>
        <taxon>Methanosarcina</taxon>
    </lineage>
</organism>
<evidence type="ECO:0000313" key="14">
    <source>
        <dbReference type="Proteomes" id="UP000467371"/>
    </source>
</evidence>
<evidence type="ECO:0000313" key="2">
    <source>
        <dbReference type="EMBL" id="KKG60150.1"/>
    </source>
</evidence>
<sequence>MSQVRKASPENYVYKSRLDKDLVFETSEGLHVSTKISYFRGDVIEYLLSEIQELKLKIQAIESRRTITGDSLSSFWDNEYDEVWNEC</sequence>
<evidence type="ECO:0000313" key="8">
    <source>
        <dbReference type="Proteomes" id="UP000033835"/>
    </source>
</evidence>
<evidence type="ECO:0000313" key="13">
    <source>
        <dbReference type="Proteomes" id="UP000034566"/>
    </source>
</evidence>
<dbReference type="Proteomes" id="UP000034468">
    <property type="component" value="Unassembled WGS sequence"/>
</dbReference>
<evidence type="ECO:0000313" key="4">
    <source>
        <dbReference type="EMBL" id="KKG95584.1"/>
    </source>
</evidence>
<dbReference type="AlphaFoldDB" id="A0A0F8JVJ0"/>
<evidence type="ECO:0000313" key="5">
    <source>
        <dbReference type="EMBL" id="KKH01409.1"/>
    </source>
</evidence>
<name>A0A0F8JVJ0_METMZ</name>
<evidence type="ECO:0000313" key="7">
    <source>
        <dbReference type="EMBL" id="QIB90649.1"/>
    </source>
</evidence>
<evidence type="ECO:0000313" key="10">
    <source>
        <dbReference type="Proteomes" id="UP000034253"/>
    </source>
</evidence>
<evidence type="ECO:0000313" key="12">
    <source>
        <dbReference type="Proteomes" id="UP000034468"/>
    </source>
</evidence>
<evidence type="ECO:0000313" key="1">
    <source>
        <dbReference type="EMBL" id="KKG53856.1"/>
    </source>
</evidence>
<dbReference type="EMBL" id="JJPK01000091">
    <property type="protein sequence ID" value="KKG60150.1"/>
    <property type="molecule type" value="Genomic_DNA"/>
</dbReference>
<dbReference type="Proteomes" id="UP000034566">
    <property type="component" value="Unassembled WGS sequence"/>
</dbReference>
<accession>A0A0F8JVJ0</accession>